<keyword evidence="2" id="KW-1185">Reference proteome</keyword>
<name>A0A949UUT9_9HYPH</name>
<protein>
    <submittedName>
        <fullName evidence="1">(2Fe-2S)-binding protein</fullName>
    </submittedName>
</protein>
<dbReference type="RefSeq" id="WP_217677643.1">
    <property type="nucleotide sequence ID" value="NZ_JAHRVA010000003.1"/>
</dbReference>
<comment type="caution">
    <text evidence="1">The sequence shown here is derived from an EMBL/GenBank/DDBJ whole genome shotgun (WGS) entry which is preliminary data.</text>
</comment>
<reference evidence="1 2" key="1">
    <citation type="submission" date="2021-06" db="EMBL/GenBank/DDBJ databases">
        <title>Falsochrobactrum tianjin sp.nov., a new petroleum-degrading bacteria isolated from oily soils.</title>
        <authorList>
            <person name="Chen G."/>
            <person name="Chen H."/>
            <person name="Tian J."/>
            <person name="Qing J."/>
            <person name="Zhong L."/>
            <person name="Ma W."/>
            <person name="Song Y."/>
            <person name="Cui X."/>
            <person name="Yan B."/>
        </authorList>
    </citation>
    <scope>NUCLEOTIDE SEQUENCE [LARGE SCALE GENOMIC DNA]</scope>
    <source>
        <strain evidence="1 2">TDYN1</strain>
    </source>
</reference>
<gene>
    <name evidence="1" type="ORF">KUG47_09105</name>
</gene>
<organism evidence="1 2">
    <name type="scientific">Falsochrobactrum tianjinense</name>
    <dbReference type="NCBI Taxonomy" id="2706015"/>
    <lineage>
        <taxon>Bacteria</taxon>
        <taxon>Pseudomonadati</taxon>
        <taxon>Pseudomonadota</taxon>
        <taxon>Alphaproteobacteria</taxon>
        <taxon>Hyphomicrobiales</taxon>
        <taxon>Brucellaceae</taxon>
        <taxon>Falsochrobactrum</taxon>
    </lineage>
</organism>
<evidence type="ECO:0000313" key="1">
    <source>
        <dbReference type="EMBL" id="MBV2143656.1"/>
    </source>
</evidence>
<dbReference type="AlphaFoldDB" id="A0A949UUT9"/>
<sequence length="101" mass="11551">MGEYQFLPLRPGREPDVLIYFDNSPIRAFRGETVISALLRQQQHLSYSEFDGTPRAGFCLMGACQDCSVWTEEGKRLRACRALVEDDQRLVSRAPMHGFQI</sequence>
<dbReference type="EMBL" id="JAHRVA010000003">
    <property type="protein sequence ID" value="MBV2143656.1"/>
    <property type="molecule type" value="Genomic_DNA"/>
</dbReference>
<proteinExistence type="predicted"/>
<dbReference type="Pfam" id="PF13510">
    <property type="entry name" value="Fer2_4"/>
    <property type="match status" value="1"/>
</dbReference>
<accession>A0A949UUT9</accession>
<dbReference type="Proteomes" id="UP000752297">
    <property type="component" value="Unassembled WGS sequence"/>
</dbReference>
<evidence type="ECO:0000313" key="2">
    <source>
        <dbReference type="Proteomes" id="UP000752297"/>
    </source>
</evidence>